<gene>
    <name evidence="2" type="ORF">FHK87_24405</name>
</gene>
<dbReference type="RefSeq" id="WP_140597504.1">
    <property type="nucleotide sequence ID" value="NZ_VFWZ01000010.1"/>
</dbReference>
<dbReference type="AlphaFoldDB" id="A0A504J013"/>
<proteinExistence type="predicted"/>
<evidence type="ECO:0000256" key="1">
    <source>
        <dbReference type="SAM" id="Phobius"/>
    </source>
</evidence>
<dbReference type="EMBL" id="VFWZ01000010">
    <property type="protein sequence ID" value="TPN81742.1"/>
    <property type="molecule type" value="Genomic_DNA"/>
</dbReference>
<protein>
    <submittedName>
        <fullName evidence="2">Uncharacterized protein</fullName>
    </submittedName>
</protein>
<keyword evidence="1" id="KW-0472">Membrane</keyword>
<feature type="transmembrane region" description="Helical" evidence="1">
    <location>
        <begin position="64"/>
        <end position="83"/>
    </location>
</feature>
<name>A0A504J013_9FLAO</name>
<dbReference type="OrthoDB" id="1440778at2"/>
<sequence>MSLYDILEIALYLSPVTLIFGIGIGLYYYRHITSVYKLLIVYFVFGLLTDLISRLLDALYGNNLLIIPIYGLIELIIFSWMYYRYLLKDKRYILFPLMIISFVIIVMDIIHVAGQSPEQFQSYGMVIGDISIIIYTFLFYGNVLNEKEQKAHVYMSLNATLLLFFSVNLLLYLPINLLVNINSEVKFYFWAINLVITIMFYSFLIYLIWKNGRNPKLLYSG</sequence>
<feature type="transmembrane region" description="Helical" evidence="1">
    <location>
        <begin position="187"/>
        <end position="209"/>
    </location>
</feature>
<feature type="transmembrane region" description="Helical" evidence="1">
    <location>
        <begin position="153"/>
        <end position="175"/>
    </location>
</feature>
<feature type="transmembrane region" description="Helical" evidence="1">
    <location>
        <begin position="120"/>
        <end position="141"/>
    </location>
</feature>
<feature type="transmembrane region" description="Helical" evidence="1">
    <location>
        <begin position="92"/>
        <end position="114"/>
    </location>
</feature>
<keyword evidence="1" id="KW-0812">Transmembrane</keyword>
<feature type="transmembrane region" description="Helical" evidence="1">
    <location>
        <begin position="35"/>
        <end position="52"/>
    </location>
</feature>
<feature type="transmembrane region" description="Helical" evidence="1">
    <location>
        <begin position="6"/>
        <end position="28"/>
    </location>
</feature>
<dbReference type="Proteomes" id="UP000315540">
    <property type="component" value="Unassembled WGS sequence"/>
</dbReference>
<reference evidence="2 3" key="1">
    <citation type="submission" date="2019-06" db="EMBL/GenBank/DDBJ databases">
        <authorList>
            <person name="Meng X."/>
        </authorList>
    </citation>
    <scope>NUCLEOTIDE SEQUENCE [LARGE SCALE GENOMIC DNA]</scope>
    <source>
        <strain evidence="2 3">M625</strain>
    </source>
</reference>
<evidence type="ECO:0000313" key="2">
    <source>
        <dbReference type="EMBL" id="TPN81742.1"/>
    </source>
</evidence>
<keyword evidence="1" id="KW-1133">Transmembrane helix</keyword>
<evidence type="ECO:0000313" key="3">
    <source>
        <dbReference type="Proteomes" id="UP000315540"/>
    </source>
</evidence>
<comment type="caution">
    <text evidence="2">The sequence shown here is derived from an EMBL/GenBank/DDBJ whole genome shotgun (WGS) entry which is preliminary data.</text>
</comment>
<accession>A0A504J013</accession>
<keyword evidence="3" id="KW-1185">Reference proteome</keyword>
<organism evidence="2 3">
    <name type="scientific">Aquimarina algicola</name>
    <dbReference type="NCBI Taxonomy" id="2589995"/>
    <lineage>
        <taxon>Bacteria</taxon>
        <taxon>Pseudomonadati</taxon>
        <taxon>Bacteroidota</taxon>
        <taxon>Flavobacteriia</taxon>
        <taxon>Flavobacteriales</taxon>
        <taxon>Flavobacteriaceae</taxon>
        <taxon>Aquimarina</taxon>
    </lineage>
</organism>